<protein>
    <submittedName>
        <fullName evidence="2">Het protein</fullName>
    </submittedName>
</protein>
<reference evidence="2 3" key="1">
    <citation type="submission" date="2015-04" db="EMBL/GenBank/DDBJ databases">
        <title>The draft genome sequence of Fusarium langsethiae, a T-2/HT-2 mycotoxin producer.</title>
        <authorList>
            <person name="Lysoe E."/>
            <person name="Divon H.H."/>
            <person name="Terzi V."/>
            <person name="Orru L."/>
            <person name="Lamontanara A."/>
            <person name="Kolseth A.-K."/>
            <person name="Frandsen R.J."/>
            <person name="Nielsen K."/>
            <person name="Thrane U."/>
        </authorList>
    </citation>
    <scope>NUCLEOTIDE SEQUENCE [LARGE SCALE GENOMIC DNA]</scope>
    <source>
        <strain evidence="2 3">Fl201059</strain>
    </source>
</reference>
<dbReference type="AlphaFoldDB" id="A0A0N0DAT6"/>
<dbReference type="Proteomes" id="UP000037904">
    <property type="component" value="Unassembled WGS sequence"/>
</dbReference>
<dbReference type="PANTHER" id="PTHR39596:SF2">
    <property type="entry name" value="HET DOMAIN PROTEIN (AFU_ORTHOLOGUE AFUA_1G17550)-RELATED"/>
    <property type="match status" value="1"/>
</dbReference>
<organism evidence="2 3">
    <name type="scientific">Fusarium langsethiae</name>
    <dbReference type="NCBI Taxonomy" id="179993"/>
    <lineage>
        <taxon>Eukaryota</taxon>
        <taxon>Fungi</taxon>
        <taxon>Dikarya</taxon>
        <taxon>Ascomycota</taxon>
        <taxon>Pezizomycotina</taxon>
        <taxon>Sordariomycetes</taxon>
        <taxon>Hypocreomycetidae</taxon>
        <taxon>Hypocreales</taxon>
        <taxon>Nectriaceae</taxon>
        <taxon>Fusarium</taxon>
    </lineage>
</organism>
<accession>A0A0N0DAT6</accession>
<evidence type="ECO:0000313" key="2">
    <source>
        <dbReference type="EMBL" id="KPA35745.1"/>
    </source>
</evidence>
<comment type="caution">
    <text evidence="2">The sequence shown here is derived from an EMBL/GenBank/DDBJ whole genome shotgun (WGS) entry which is preliminary data.</text>
</comment>
<sequence length="782" mass="88903">MDHLPRPAGVDRSPYDVPLLAKTVFDGSDFATYPEKQGWTEKKFQDWHALFAKPTAELLCFLQTWLYFGLLGTVLNLDIDPLQFSREKYADSQRLLDSSKLLPCIQRYINSDHEQDETERGRKAMSLARKIQTSMLSNFKAQDYGDRLFSLANFLLTGQYPDPRNPLIAAADSILCETLHLAHCLAFKSTQVSLMRTQSKVQGPSSFLYKKLLDLGWCPYDLASLRGNLNNSALFYLSLLTRPYEHQAHQIIHPERKRISGDASVGFCTESVCYWRSLNDESYTTNHADDCDKSCGELVAEKAELSRMLCQRKIPLIKIIDSSDKSSTVSLVPFTDGMEYIAISHVWSDGLGNVQRTAIPRCQMLRLSDMVRNLPCLPNKVSYFWLDTLCVPPDKANENDAQNIAIGMMRETYEKAAAVLVLDSWILKQKLEPTNDIDLLMRIVCSGWNARLWTLQEGVLAKRLIFKLAASFYDVDEGMQRVYKNDETSFNVSLKALIIQRFLEIRPAFNQDTMEFDQIISAANALKFRATSVSTDEPLCLGTLLGLDVEEIARTPAEQRMRKLWSLVSSFPHLLLLDSMPRLADDRFSWAPKSFLLRNVSNSLLPQALKVAGMTGLTNLHQWEVTSGGLRVQQPGFLFYHTASSFQQGTCLNEHGKWYWLDTMLNEWNFAEQSQGEQSNVLYPHDRESMQRFGVICTQQKSQEPDLPLAQSGTNLSEFAILVSVVKEEKNVIYARRLCRASWTKLHIQTPINNSKSAKKVSINGVEVFIAESKENQEWLII</sequence>
<feature type="domain" description="Heterokaryon incompatibility" evidence="1">
    <location>
        <begin position="340"/>
        <end position="421"/>
    </location>
</feature>
<dbReference type="Pfam" id="PF06985">
    <property type="entry name" value="HET"/>
    <property type="match status" value="1"/>
</dbReference>
<evidence type="ECO:0000259" key="1">
    <source>
        <dbReference type="Pfam" id="PF06985"/>
    </source>
</evidence>
<evidence type="ECO:0000313" key="3">
    <source>
        <dbReference type="Proteomes" id="UP000037904"/>
    </source>
</evidence>
<name>A0A0N0DAT6_FUSLA</name>
<keyword evidence="3" id="KW-1185">Reference proteome</keyword>
<dbReference type="EMBL" id="JXCE01000919">
    <property type="protein sequence ID" value="KPA35745.1"/>
    <property type="molecule type" value="Genomic_DNA"/>
</dbReference>
<proteinExistence type="predicted"/>
<gene>
    <name evidence="2" type="ORF">FLAG1_11537</name>
</gene>
<dbReference type="PANTHER" id="PTHR39596">
    <property type="match status" value="1"/>
</dbReference>
<dbReference type="InterPro" id="IPR010730">
    <property type="entry name" value="HET"/>
</dbReference>
<dbReference type="OrthoDB" id="2426273at2759"/>